<protein>
    <recommendedName>
        <fullName evidence="6">Lipoprotein</fullName>
    </recommendedName>
</protein>
<keyword evidence="1" id="KW-0732">Signal</keyword>
<sequence length="406" mass="43912">MKKFDLFILLAIMLLAVGCESEVNDQKTERPVIKDGQASITIMGDSMITTRSTNGRVEFAGGYATGAGLYDGDADAVVEAVPYSGYQLVNFTGGPTDGSSNQFSGDSRYSFNIQRKDWKFSVSFKKKIDLRFIAVGENGHILYYDKGDATVRQLDDITWRSLTYGRGKYVAVGINGSYGQVAYSSDGLNWNTSDISDVLELYGVTYGSDKFVTVGHSKLAYSYDGMNWTSTNIGKYNYNGLNGVAYGNGKFVAVGVGGYSNRTFVYSSDGINWAEVDIPSSMYAVAYGNGKFVAVGNGYSFYSSDGVNWTSSNLTGAYSGITYGNGKYVAVGTNGKVACSSDGKNWSTNVLMSGYKSWSFYSVTYATNRFIAIGSKGNVAYSSDGLDWETMSTGVDILFRGICPIN</sequence>
<comment type="caution">
    <text evidence="3">The sequence shown here is derived from an EMBL/GenBank/DDBJ whole genome shotgun (WGS) entry which is preliminary data.</text>
</comment>
<evidence type="ECO:0000313" key="4">
    <source>
        <dbReference type="Proteomes" id="UP000291917"/>
    </source>
</evidence>
<dbReference type="EMBL" id="VVZX01000024">
    <property type="protein sequence ID" value="KAA5271407.1"/>
    <property type="molecule type" value="Genomic_DNA"/>
</dbReference>
<evidence type="ECO:0000313" key="3">
    <source>
        <dbReference type="EMBL" id="RYT70677.1"/>
    </source>
</evidence>
<evidence type="ECO:0000256" key="1">
    <source>
        <dbReference type="SAM" id="SignalP"/>
    </source>
</evidence>
<reference evidence="3 4" key="2">
    <citation type="journal article" date="2019" name="Science, e1252229">
        <title>Invertible promoters mediate bacterial phase variation, antibiotic resistance, and host adaptation in the gut.</title>
        <authorList>
            <person name="Jiang X."/>
            <person name="Hall A.B."/>
            <person name="Arthur T.D."/>
            <person name="Plichta D.R."/>
            <person name="Covington C.T."/>
            <person name="Poyet M."/>
            <person name="Crothers J."/>
            <person name="Moses P.L."/>
            <person name="Tolonen A.C."/>
            <person name="Vlamakis H."/>
            <person name="Alm E.J."/>
            <person name="Xavier R.J."/>
        </authorList>
    </citation>
    <scope>NUCLEOTIDE SEQUENCE [LARGE SCALE GENOMIC DNA]</scope>
    <source>
        <strain evidence="3">Bj_0095</strain>
        <strain evidence="4">bj_0095</strain>
    </source>
</reference>
<evidence type="ECO:0000313" key="5">
    <source>
        <dbReference type="Proteomes" id="UP000335496"/>
    </source>
</evidence>
<evidence type="ECO:0000313" key="2">
    <source>
        <dbReference type="EMBL" id="KAA5271407.1"/>
    </source>
</evidence>
<dbReference type="InterPro" id="IPR036278">
    <property type="entry name" value="Sialidase_sf"/>
</dbReference>
<dbReference type="AlphaFoldDB" id="A0A4Q5GQ33"/>
<dbReference type="SUPFAM" id="SSF50939">
    <property type="entry name" value="Sialidases"/>
    <property type="match status" value="2"/>
</dbReference>
<gene>
    <name evidence="3" type="ORF">EAJ03_15180</name>
    <name evidence="2" type="ORF">F2Z23_15380</name>
</gene>
<name>A0A4Q5GQ33_9BACE</name>
<evidence type="ECO:0008006" key="6">
    <source>
        <dbReference type="Google" id="ProtNLM"/>
    </source>
</evidence>
<proteinExistence type="predicted"/>
<dbReference type="RefSeq" id="WP_130089114.1">
    <property type="nucleotide sequence ID" value="NZ_RCXL01000026.1"/>
</dbReference>
<feature type="signal peptide" evidence="1">
    <location>
        <begin position="1"/>
        <end position="21"/>
    </location>
</feature>
<dbReference type="Proteomes" id="UP000335496">
    <property type="component" value="Unassembled WGS sequence"/>
</dbReference>
<accession>A0A4Q5GQ33</accession>
<organism evidence="3 4">
    <name type="scientific">Bacteroides eggerthii</name>
    <dbReference type="NCBI Taxonomy" id="28111"/>
    <lineage>
        <taxon>Bacteria</taxon>
        <taxon>Pseudomonadati</taxon>
        <taxon>Bacteroidota</taxon>
        <taxon>Bacteroidia</taxon>
        <taxon>Bacteroidales</taxon>
        <taxon>Bacteroidaceae</taxon>
        <taxon>Bacteroides</taxon>
    </lineage>
</organism>
<dbReference type="Proteomes" id="UP000291917">
    <property type="component" value="Unassembled WGS sequence"/>
</dbReference>
<keyword evidence="5" id="KW-1185">Reference proteome</keyword>
<feature type="chain" id="PRO_5021014128" description="Lipoprotein" evidence="1">
    <location>
        <begin position="22"/>
        <end position="406"/>
    </location>
</feature>
<dbReference type="PROSITE" id="PS51257">
    <property type="entry name" value="PROKAR_LIPOPROTEIN"/>
    <property type="match status" value="1"/>
</dbReference>
<reference evidence="2 5" key="1">
    <citation type="journal article" date="2019" name="Nat. Med.">
        <title>A library of human gut bacterial isolates paired with longitudinal multiomics data enables mechanistic microbiome research.</title>
        <authorList>
            <person name="Poyet M."/>
            <person name="Groussin M."/>
            <person name="Gibbons S.M."/>
            <person name="Avila-Pacheco J."/>
            <person name="Jiang X."/>
            <person name="Kearney S.M."/>
            <person name="Perrotta A.R."/>
            <person name="Berdy B."/>
            <person name="Zhao S."/>
            <person name="Lieberman T.D."/>
            <person name="Swanson P.K."/>
            <person name="Smith M."/>
            <person name="Roesemann S."/>
            <person name="Alexander J.E."/>
            <person name="Rich S.A."/>
            <person name="Livny J."/>
            <person name="Vlamakis H."/>
            <person name="Clish C."/>
            <person name="Bullock K."/>
            <person name="Deik A."/>
            <person name="Scott J."/>
            <person name="Pierce K.A."/>
            <person name="Xavier R.J."/>
            <person name="Alm E.J."/>
        </authorList>
    </citation>
    <scope>NUCLEOTIDE SEQUENCE [LARGE SCALE GENOMIC DNA]</scope>
    <source>
        <strain evidence="2 5">BIOML-A1</strain>
    </source>
</reference>
<dbReference type="EMBL" id="RCXL01000026">
    <property type="protein sequence ID" value="RYT70677.1"/>
    <property type="molecule type" value="Genomic_DNA"/>
</dbReference>